<dbReference type="Proteomes" id="UP001500975">
    <property type="component" value="Unassembled WGS sequence"/>
</dbReference>
<protein>
    <submittedName>
        <fullName evidence="7">IclR family transcriptional regulator</fullName>
    </submittedName>
</protein>
<evidence type="ECO:0000259" key="5">
    <source>
        <dbReference type="PROSITE" id="PS51077"/>
    </source>
</evidence>
<accession>A0ABP8II01</accession>
<evidence type="ECO:0000256" key="3">
    <source>
        <dbReference type="ARBA" id="ARBA00023163"/>
    </source>
</evidence>
<dbReference type="EMBL" id="BAABGJ010000081">
    <property type="protein sequence ID" value="GAA4358844.1"/>
    <property type="molecule type" value="Genomic_DNA"/>
</dbReference>
<keyword evidence="8" id="KW-1185">Reference proteome</keyword>
<keyword evidence="2" id="KW-0238">DNA-binding</keyword>
<dbReference type="SMART" id="SM00346">
    <property type="entry name" value="HTH_ICLR"/>
    <property type="match status" value="1"/>
</dbReference>
<dbReference type="Pfam" id="PF09339">
    <property type="entry name" value="HTH_IclR"/>
    <property type="match status" value="1"/>
</dbReference>
<dbReference type="SUPFAM" id="SSF55781">
    <property type="entry name" value="GAF domain-like"/>
    <property type="match status" value="1"/>
</dbReference>
<dbReference type="InterPro" id="IPR050707">
    <property type="entry name" value="HTH_MetabolicPath_Reg"/>
</dbReference>
<dbReference type="RefSeq" id="WP_345541927.1">
    <property type="nucleotide sequence ID" value="NZ_BAABGJ010000081.1"/>
</dbReference>
<feature type="region of interest" description="Disordered" evidence="4">
    <location>
        <begin position="174"/>
        <end position="197"/>
    </location>
</feature>
<evidence type="ECO:0000256" key="1">
    <source>
        <dbReference type="ARBA" id="ARBA00023015"/>
    </source>
</evidence>
<dbReference type="Gene3D" id="3.30.450.40">
    <property type="match status" value="1"/>
</dbReference>
<dbReference type="PROSITE" id="PS51077">
    <property type="entry name" value="HTH_ICLR"/>
    <property type="match status" value="1"/>
</dbReference>
<feature type="domain" description="IclR-ED" evidence="6">
    <location>
        <begin position="84"/>
        <end position="280"/>
    </location>
</feature>
<keyword evidence="3" id="KW-0804">Transcription</keyword>
<dbReference type="PROSITE" id="PS51078">
    <property type="entry name" value="ICLR_ED"/>
    <property type="match status" value="1"/>
</dbReference>
<dbReference type="SUPFAM" id="SSF46785">
    <property type="entry name" value="Winged helix' DNA-binding domain"/>
    <property type="match status" value="1"/>
</dbReference>
<dbReference type="Gene3D" id="1.10.10.10">
    <property type="entry name" value="Winged helix-like DNA-binding domain superfamily/Winged helix DNA-binding domain"/>
    <property type="match status" value="1"/>
</dbReference>
<evidence type="ECO:0000313" key="8">
    <source>
        <dbReference type="Proteomes" id="UP001500975"/>
    </source>
</evidence>
<proteinExistence type="predicted"/>
<dbReference type="InterPro" id="IPR005471">
    <property type="entry name" value="Tscrpt_reg_IclR_N"/>
</dbReference>
<evidence type="ECO:0000259" key="6">
    <source>
        <dbReference type="PROSITE" id="PS51078"/>
    </source>
</evidence>
<evidence type="ECO:0000256" key="2">
    <source>
        <dbReference type="ARBA" id="ARBA00023125"/>
    </source>
</evidence>
<dbReference type="InterPro" id="IPR014757">
    <property type="entry name" value="Tscrpt_reg_IclR_C"/>
</dbReference>
<dbReference type="Pfam" id="PF01614">
    <property type="entry name" value="IclR_C"/>
    <property type="match status" value="2"/>
</dbReference>
<name>A0ABP8II01_9BURK</name>
<dbReference type="InterPro" id="IPR036388">
    <property type="entry name" value="WH-like_DNA-bd_sf"/>
</dbReference>
<feature type="domain" description="HTH iclR-type" evidence="5">
    <location>
        <begin position="21"/>
        <end position="83"/>
    </location>
</feature>
<dbReference type="PANTHER" id="PTHR30136:SF8">
    <property type="entry name" value="TRANSCRIPTIONAL REGULATORY PROTEIN"/>
    <property type="match status" value="1"/>
</dbReference>
<reference evidence="8" key="1">
    <citation type="journal article" date="2019" name="Int. J. Syst. Evol. Microbiol.">
        <title>The Global Catalogue of Microorganisms (GCM) 10K type strain sequencing project: providing services to taxonomists for standard genome sequencing and annotation.</title>
        <authorList>
            <consortium name="The Broad Institute Genomics Platform"/>
            <consortium name="The Broad Institute Genome Sequencing Center for Infectious Disease"/>
            <person name="Wu L."/>
            <person name="Ma J."/>
        </authorList>
    </citation>
    <scope>NUCLEOTIDE SEQUENCE [LARGE SCALE GENOMIC DNA]</scope>
    <source>
        <strain evidence="8">JCM 17804</strain>
    </source>
</reference>
<comment type="caution">
    <text evidence="7">The sequence shown here is derived from an EMBL/GenBank/DDBJ whole genome shotgun (WGS) entry which is preliminary data.</text>
</comment>
<dbReference type="InterPro" id="IPR029016">
    <property type="entry name" value="GAF-like_dom_sf"/>
</dbReference>
<evidence type="ECO:0000313" key="7">
    <source>
        <dbReference type="EMBL" id="GAA4358844.1"/>
    </source>
</evidence>
<dbReference type="InterPro" id="IPR036390">
    <property type="entry name" value="WH_DNA-bd_sf"/>
</dbReference>
<sequence>MASSNPSDKAADGTDRAQRGIQSIEVGGQLLRALVHHGRPMALKDLAREAEMSPAKAHPYMVSFGRLGLIEQDRASGHYLLGPLALQLGLISLQQADPVHLATPLVSALAQEIGHTTAIAVWGDRGATIVRVAESPAALHMSMRHGTVFSLTSTASGRLFGAYLPTKEVKRMLEKERRREKSGGPAPESHVGMPPAPPLPDWKDFEAQLHAVREHGMSRSDGEIVPGVSAMSAPVFDHTGAIALAITAIGTTAVFDARWDGPVARALKRCAQELSGRLGALPR</sequence>
<dbReference type="PANTHER" id="PTHR30136">
    <property type="entry name" value="HELIX-TURN-HELIX TRANSCRIPTIONAL REGULATOR, ICLR FAMILY"/>
    <property type="match status" value="1"/>
</dbReference>
<gene>
    <name evidence="7" type="ORF">GCM10023165_54280</name>
</gene>
<organism evidence="7 8">
    <name type="scientific">Variovorax defluvii</name>
    <dbReference type="NCBI Taxonomy" id="913761"/>
    <lineage>
        <taxon>Bacteria</taxon>
        <taxon>Pseudomonadati</taxon>
        <taxon>Pseudomonadota</taxon>
        <taxon>Betaproteobacteria</taxon>
        <taxon>Burkholderiales</taxon>
        <taxon>Comamonadaceae</taxon>
        <taxon>Variovorax</taxon>
    </lineage>
</organism>
<evidence type="ECO:0000256" key="4">
    <source>
        <dbReference type="SAM" id="MobiDB-lite"/>
    </source>
</evidence>
<keyword evidence="1" id="KW-0805">Transcription regulation</keyword>